<evidence type="ECO:0000313" key="2">
    <source>
        <dbReference type="Proteomes" id="UP000626220"/>
    </source>
</evidence>
<accession>A0A8J3GZ05</accession>
<dbReference type="Proteomes" id="UP000626220">
    <property type="component" value="Unassembled WGS sequence"/>
</dbReference>
<gene>
    <name evidence="1" type="ORF">GCM10017056_26730</name>
</gene>
<dbReference type="RefSeq" id="WP_189680594.1">
    <property type="nucleotide sequence ID" value="NZ_BNCJ01000007.1"/>
</dbReference>
<dbReference type="InterPro" id="IPR027417">
    <property type="entry name" value="P-loop_NTPase"/>
</dbReference>
<dbReference type="Gene3D" id="3.40.50.300">
    <property type="entry name" value="P-loop containing nucleotide triphosphate hydrolases"/>
    <property type="match status" value="1"/>
</dbReference>
<evidence type="ECO:0000313" key="1">
    <source>
        <dbReference type="EMBL" id="GHF53936.1"/>
    </source>
</evidence>
<protein>
    <recommendedName>
        <fullName evidence="3">Protein ImuA</fullName>
    </recommendedName>
</protein>
<reference evidence="1" key="2">
    <citation type="submission" date="2020-09" db="EMBL/GenBank/DDBJ databases">
        <authorList>
            <person name="Sun Q."/>
            <person name="Kim S."/>
        </authorList>
    </citation>
    <scope>NUCLEOTIDE SEQUENCE</scope>
    <source>
        <strain evidence="1">KCTC 42650</strain>
    </source>
</reference>
<dbReference type="EMBL" id="BNCJ01000007">
    <property type="protein sequence ID" value="GHF53936.1"/>
    <property type="molecule type" value="Genomic_DNA"/>
</dbReference>
<name>A0A8J3GZ05_9RHOB</name>
<reference evidence="1" key="1">
    <citation type="journal article" date="2014" name="Int. J. Syst. Evol. Microbiol.">
        <title>Complete genome sequence of Corynebacterium casei LMG S-19264T (=DSM 44701T), isolated from a smear-ripened cheese.</title>
        <authorList>
            <consortium name="US DOE Joint Genome Institute (JGI-PGF)"/>
            <person name="Walter F."/>
            <person name="Albersmeier A."/>
            <person name="Kalinowski J."/>
            <person name="Ruckert C."/>
        </authorList>
    </citation>
    <scope>NUCLEOTIDE SEQUENCE</scope>
    <source>
        <strain evidence="1">KCTC 42650</strain>
    </source>
</reference>
<dbReference type="AlphaFoldDB" id="A0A8J3GZ05"/>
<dbReference type="SUPFAM" id="SSF52540">
    <property type="entry name" value="P-loop containing nucleoside triphosphate hydrolases"/>
    <property type="match status" value="1"/>
</dbReference>
<keyword evidence="2" id="KW-1185">Reference proteome</keyword>
<comment type="caution">
    <text evidence="1">The sequence shown here is derived from an EMBL/GenBank/DDBJ whole genome shotgun (WGS) entry which is preliminary data.</text>
</comment>
<evidence type="ECO:0008006" key="3">
    <source>
        <dbReference type="Google" id="ProtNLM"/>
    </source>
</evidence>
<organism evidence="1 2">
    <name type="scientific">Seohaeicola zhoushanensis</name>
    <dbReference type="NCBI Taxonomy" id="1569283"/>
    <lineage>
        <taxon>Bacteria</taxon>
        <taxon>Pseudomonadati</taxon>
        <taxon>Pseudomonadota</taxon>
        <taxon>Alphaproteobacteria</taxon>
        <taxon>Rhodobacterales</taxon>
        <taxon>Roseobacteraceae</taxon>
        <taxon>Seohaeicola</taxon>
    </lineage>
</organism>
<proteinExistence type="predicted"/>
<sequence length="212" mass="22642">MPTQLLSPLAEGPRIDLGGGVLLPLGRVHEACGEARRTLAVWLAGQMRGPVLWIAPAWRPDHLNPEGMLAFADPARLLFVTPGRAEDLLWCAEEALRSGAAPLVVADLPGPPGLTAVRRMHLAAETGGRQAGVAPLGLLLTPGDGGAPGVETRWHMAPAHVGEERRWRLERRRARAQPPQGWTAVQTRARAGLELYGAPGDLPPLRPRETAG</sequence>